<dbReference type="Proteomes" id="UP000501914">
    <property type="component" value="Chromosome"/>
</dbReference>
<keyword evidence="5" id="KW-0812">Transmembrane</keyword>
<dbReference type="NCBIfam" id="TIGR00410">
    <property type="entry name" value="lacE"/>
    <property type="match status" value="1"/>
</dbReference>
<evidence type="ECO:0000256" key="8">
    <source>
        <dbReference type="PIRNR" id="PIRNR006351"/>
    </source>
</evidence>
<reference evidence="9 10" key="1">
    <citation type="submission" date="2020-02" db="EMBL/GenBank/DDBJ databases">
        <title>Genome sequencing, annotation and comparative genomic analysis of Bacillus tequilensis EA-CB0015, an effective biological control agent against Pseudocercospora fijiensis in banana plants.</title>
        <authorList>
            <person name="Cuellar-Gaviria T.Z."/>
            <person name="Ju K.-S."/>
            <person name="Villegas-Escobar V."/>
        </authorList>
    </citation>
    <scope>NUCLEOTIDE SEQUENCE [LARGE SCALE GENOMIC DNA]</scope>
    <source>
        <strain evidence="9 10">EA-CB0015</strain>
    </source>
</reference>
<dbReference type="GO" id="GO:0009401">
    <property type="term" value="P:phosphoenolpyruvate-dependent sugar phosphotransferase system"/>
    <property type="evidence" value="ECO:0007669"/>
    <property type="project" value="InterPro"/>
</dbReference>
<evidence type="ECO:0000256" key="3">
    <source>
        <dbReference type="ARBA" id="ARBA00022475"/>
    </source>
</evidence>
<dbReference type="GO" id="GO:0005886">
    <property type="term" value="C:plasma membrane"/>
    <property type="evidence" value="ECO:0007669"/>
    <property type="project" value="UniProtKB-SubCell"/>
</dbReference>
<keyword evidence="2 8" id="KW-0813">Transport</keyword>
<evidence type="ECO:0000256" key="1">
    <source>
        <dbReference type="ARBA" id="ARBA00004651"/>
    </source>
</evidence>
<evidence type="ECO:0000256" key="2">
    <source>
        <dbReference type="ARBA" id="ARBA00022448"/>
    </source>
</evidence>
<gene>
    <name evidence="9" type="primary">celB</name>
    <name evidence="9" type="ORF">G4P54_03185</name>
</gene>
<comment type="subcellular location">
    <subcellularLocation>
        <location evidence="1">Cell membrane</location>
        <topology evidence="1">Multi-pass membrane protein</topology>
    </subcellularLocation>
</comment>
<protein>
    <recommendedName>
        <fullName evidence="8">Permease IIC component</fullName>
    </recommendedName>
</protein>
<evidence type="ECO:0000256" key="5">
    <source>
        <dbReference type="ARBA" id="ARBA00022692"/>
    </source>
</evidence>
<keyword evidence="3 8" id="KW-1003">Cell membrane</keyword>
<keyword evidence="6" id="KW-1133">Transmembrane helix</keyword>
<evidence type="ECO:0000313" key="9">
    <source>
        <dbReference type="EMBL" id="QIW78890.1"/>
    </source>
</evidence>
<proteinExistence type="predicted"/>
<keyword evidence="7 8" id="KW-0472">Membrane</keyword>
<dbReference type="PROSITE" id="PS51105">
    <property type="entry name" value="PTS_EIIC_TYPE_3"/>
    <property type="match status" value="1"/>
</dbReference>
<comment type="function">
    <text evidence="8">The phosphoenolpyruvate-dependent sugar phosphotransferase system (PTS), a major carbohydrate active -transport system, catalyzes the phosphorylation of incoming sugar substrates concomitant with their translocation across the cell membrane.</text>
</comment>
<dbReference type="EMBL" id="CP048852">
    <property type="protein sequence ID" value="QIW78890.1"/>
    <property type="molecule type" value="Genomic_DNA"/>
</dbReference>
<dbReference type="NCBIfam" id="TIGR00359">
    <property type="entry name" value="cello_pts_IIC"/>
    <property type="match status" value="1"/>
</dbReference>
<sequence length="442" mass="48470">MFEKISQFLVPIAGRLNNNRYLQVLRDAFMLAFPLTIFGSIFVVLTNLPFLNKLMNASMLTSFQSQFGIASTATMGIMSVFVVFGIGYYLSKSYQVEAVFGGAIALVSFLLLTPFIVQPETGDAITGVIPVDRLGAKGMFLGMITAFLSGEIYRRIVQKNLTIKMPAGVPPAVAKSFAALIPAFITLTVFLLINVLVTQLFKTNMHDIIYHAIQAPLVGLGSGIIPTLIAVFFIQILWFFGLHGQIIINSVMDPIWNTLQVENLSAYTAGKEIPHIISKPFMEIYTVGMGGTGMTLAIVFIILIFMKSRQMKQVSKLGLAPGIFNVNEPIIFGLPIVMNPIILVPWVLAPMIVTLVTYLAMSAGLVPPPTGVTVPWTVPLFINGMMATNSIMGGVMQLVNLLIVFVIWFPFLKAMDKLHLAKEKEQAVQETAAQQNDNNIKM</sequence>
<dbReference type="PANTHER" id="PTHR33989">
    <property type="match status" value="1"/>
</dbReference>
<evidence type="ECO:0000256" key="6">
    <source>
        <dbReference type="ARBA" id="ARBA00022989"/>
    </source>
</evidence>
<evidence type="ECO:0000313" key="10">
    <source>
        <dbReference type="Proteomes" id="UP000501914"/>
    </source>
</evidence>
<keyword evidence="10" id="KW-1185">Reference proteome</keyword>
<accession>A0A6H0WEC9</accession>
<dbReference type="InterPro" id="IPR004796">
    <property type="entry name" value="PTS_IIC_cello"/>
</dbReference>
<dbReference type="OrthoDB" id="1641940at2"/>
<dbReference type="KEGG" id="bteq:G4P54_03185"/>
<dbReference type="InterPro" id="IPR003352">
    <property type="entry name" value="PTS_EIIC"/>
</dbReference>
<dbReference type="GO" id="GO:0008982">
    <property type="term" value="F:protein-N(PI)-phosphohistidine-sugar phosphotransferase activity"/>
    <property type="evidence" value="ECO:0007669"/>
    <property type="project" value="UniProtKB-UniRule"/>
</dbReference>
<dbReference type="InterPro" id="IPR004501">
    <property type="entry name" value="PTS_EIIC_3"/>
</dbReference>
<dbReference type="PIRSF" id="PIRSF006351">
    <property type="entry name" value="PTS_EIIC-Cellobiose"/>
    <property type="match status" value="1"/>
</dbReference>
<keyword evidence="9" id="KW-0808">Transferase</keyword>
<dbReference type="GO" id="GO:1901264">
    <property type="term" value="P:carbohydrate derivative transport"/>
    <property type="evidence" value="ECO:0007669"/>
    <property type="project" value="TreeGrafter"/>
</dbReference>
<evidence type="ECO:0000256" key="4">
    <source>
        <dbReference type="ARBA" id="ARBA00022597"/>
    </source>
</evidence>
<organism evidence="9 10">
    <name type="scientific">Bacillus tequilensis</name>
    <dbReference type="NCBI Taxonomy" id="227866"/>
    <lineage>
        <taxon>Bacteria</taxon>
        <taxon>Bacillati</taxon>
        <taxon>Bacillota</taxon>
        <taxon>Bacilli</taxon>
        <taxon>Bacillales</taxon>
        <taxon>Bacillaceae</taxon>
        <taxon>Bacillus</taxon>
    </lineage>
</organism>
<dbReference type="AlphaFoldDB" id="A0A6H0WEC9"/>
<evidence type="ECO:0000256" key="7">
    <source>
        <dbReference type="ARBA" id="ARBA00023136"/>
    </source>
</evidence>
<dbReference type="Pfam" id="PF02378">
    <property type="entry name" value="PTS_EIIC"/>
    <property type="match status" value="1"/>
</dbReference>
<dbReference type="PANTHER" id="PTHR33989:SF4">
    <property type="entry name" value="PTS SYSTEM N,N'-DIACETYLCHITOBIOSE-SPECIFIC EIIC COMPONENT"/>
    <property type="match status" value="1"/>
</dbReference>
<dbReference type="InterPro" id="IPR051088">
    <property type="entry name" value="PTS_Sugar-EIIC/EIIB"/>
</dbReference>
<keyword evidence="4 8" id="KW-0762">Sugar transport</keyword>
<dbReference type="RefSeq" id="WP_024714018.1">
    <property type="nucleotide sequence ID" value="NZ_CP048852.1"/>
</dbReference>
<name>A0A6H0WEC9_9BACI</name>